<evidence type="ECO:0000256" key="3">
    <source>
        <dbReference type="ARBA" id="ARBA00006218"/>
    </source>
</evidence>
<dbReference type="EMBL" id="JARKIK010000074">
    <property type="protein sequence ID" value="KAK8727817.1"/>
    <property type="molecule type" value="Genomic_DNA"/>
</dbReference>
<dbReference type="GO" id="GO:0006888">
    <property type="term" value="P:endoplasmic reticulum to Golgi vesicle-mediated transport"/>
    <property type="evidence" value="ECO:0007669"/>
    <property type="project" value="TreeGrafter"/>
</dbReference>
<comment type="similarity">
    <text evidence="3">Belongs to the TRAPP small subunits family. BET3 subfamily.</text>
</comment>
<evidence type="ECO:0000256" key="4">
    <source>
        <dbReference type="ARBA" id="ARBA00022824"/>
    </source>
</evidence>
<evidence type="ECO:0000313" key="10">
    <source>
        <dbReference type="Proteomes" id="UP001445076"/>
    </source>
</evidence>
<dbReference type="GO" id="GO:0005783">
    <property type="term" value="C:endoplasmic reticulum"/>
    <property type="evidence" value="ECO:0007669"/>
    <property type="project" value="UniProtKB-SubCell"/>
</dbReference>
<dbReference type="InterPro" id="IPR037992">
    <property type="entry name" value="TRAPPC6/Trs33"/>
</dbReference>
<gene>
    <name evidence="9" type="ORF">OTU49_009472</name>
</gene>
<evidence type="ECO:0000256" key="7">
    <source>
        <dbReference type="ARBA" id="ARBA00057720"/>
    </source>
</evidence>
<evidence type="ECO:0000256" key="2">
    <source>
        <dbReference type="ARBA" id="ARBA00004240"/>
    </source>
</evidence>
<feature type="non-terminal residue" evidence="9">
    <location>
        <position position="1"/>
    </location>
</feature>
<dbReference type="SUPFAM" id="SSF111126">
    <property type="entry name" value="Ligand-binding domain in the NO signalling and Golgi transport"/>
    <property type="match status" value="1"/>
</dbReference>
<dbReference type="CDD" id="cd14944">
    <property type="entry name" value="TRAPPC6A_Trs33"/>
    <property type="match status" value="1"/>
</dbReference>
<dbReference type="Proteomes" id="UP001445076">
    <property type="component" value="Unassembled WGS sequence"/>
</dbReference>
<dbReference type="PANTHER" id="PTHR12817">
    <property type="entry name" value="TRAFFICKING PROTEIN PARTICLE COMPLEX SUBUNIT 6B"/>
    <property type="match status" value="1"/>
</dbReference>
<organism evidence="9 10">
    <name type="scientific">Cherax quadricarinatus</name>
    <name type="common">Australian red claw crayfish</name>
    <dbReference type="NCBI Taxonomy" id="27406"/>
    <lineage>
        <taxon>Eukaryota</taxon>
        <taxon>Metazoa</taxon>
        <taxon>Ecdysozoa</taxon>
        <taxon>Arthropoda</taxon>
        <taxon>Crustacea</taxon>
        <taxon>Multicrustacea</taxon>
        <taxon>Malacostraca</taxon>
        <taxon>Eumalacostraca</taxon>
        <taxon>Eucarida</taxon>
        <taxon>Decapoda</taxon>
        <taxon>Pleocyemata</taxon>
        <taxon>Astacidea</taxon>
        <taxon>Parastacoidea</taxon>
        <taxon>Parastacidae</taxon>
        <taxon>Cherax</taxon>
    </lineage>
</organism>
<dbReference type="AlphaFoldDB" id="A0AAW0WAA2"/>
<evidence type="ECO:0000256" key="6">
    <source>
        <dbReference type="ARBA" id="ARBA00023034"/>
    </source>
</evidence>
<dbReference type="InterPro" id="IPR007194">
    <property type="entry name" value="TRAPP_component"/>
</dbReference>
<dbReference type="Gene3D" id="3.30.1380.20">
    <property type="entry name" value="Trafficking protein particle complex subunit 3"/>
    <property type="match status" value="1"/>
</dbReference>
<keyword evidence="5" id="KW-0524">Neurogenesis</keyword>
<dbReference type="GO" id="GO:0005802">
    <property type="term" value="C:trans-Golgi network"/>
    <property type="evidence" value="ECO:0007669"/>
    <property type="project" value="TreeGrafter"/>
</dbReference>
<dbReference type="GO" id="GO:0030008">
    <property type="term" value="C:TRAPP complex"/>
    <property type="evidence" value="ECO:0007669"/>
    <property type="project" value="TreeGrafter"/>
</dbReference>
<evidence type="ECO:0000313" key="9">
    <source>
        <dbReference type="EMBL" id="KAK8727817.1"/>
    </source>
</evidence>
<evidence type="ECO:0000256" key="8">
    <source>
        <dbReference type="ARBA" id="ARBA00074542"/>
    </source>
</evidence>
<comment type="function">
    <text evidence="7">Component of a transport protein particle (TRAPP) complex that may function in specific stages of inter-organelle traffic. Specifically involved in the early development of neural circuitry, likely by controlling the frequency and amplitude of intracellular calcium transients implicated in the regulation of neuron differentiation and survival.</text>
</comment>
<dbReference type="GO" id="GO:0005801">
    <property type="term" value="C:cis-Golgi network"/>
    <property type="evidence" value="ECO:0007669"/>
    <property type="project" value="TreeGrafter"/>
</dbReference>
<keyword evidence="6" id="KW-0333">Golgi apparatus</keyword>
<proteinExistence type="inferred from homology"/>
<reference evidence="9 10" key="1">
    <citation type="journal article" date="2024" name="BMC Genomics">
        <title>Genome assembly of redclaw crayfish (Cherax quadricarinatus) provides insights into its immune adaptation and hypoxia tolerance.</title>
        <authorList>
            <person name="Liu Z."/>
            <person name="Zheng J."/>
            <person name="Li H."/>
            <person name="Fang K."/>
            <person name="Wang S."/>
            <person name="He J."/>
            <person name="Zhou D."/>
            <person name="Weng S."/>
            <person name="Chi M."/>
            <person name="Gu Z."/>
            <person name="He J."/>
            <person name="Li F."/>
            <person name="Wang M."/>
        </authorList>
    </citation>
    <scope>NUCLEOTIDE SEQUENCE [LARGE SCALE GENOMIC DNA]</scope>
    <source>
        <strain evidence="9">ZL_2023a</strain>
    </source>
</reference>
<dbReference type="Pfam" id="PF04051">
    <property type="entry name" value="TRAPP"/>
    <property type="match status" value="1"/>
</dbReference>
<sequence length="165" mass="18764">AETGGRAGVMAEEAIFDFIHMEAVSYAFQGGEKMSEDEAISKLEHMGFATGYRLVERLTRESGRYKDELDIMKYICKDLWVTVYKKQIDNLRTNHQGVYVLHDNRFRFLSRMAAGKQYLQYAPRYLAFTCGLVRGCLANLGVTCVVTAEVTQLPACKFQIQVQRG</sequence>
<comment type="caution">
    <text evidence="9">The sequence shown here is derived from an EMBL/GenBank/DDBJ whole genome shotgun (WGS) entry which is preliminary data.</text>
</comment>
<dbReference type="PANTHER" id="PTHR12817:SF0">
    <property type="entry name" value="GEO08327P1"/>
    <property type="match status" value="1"/>
</dbReference>
<keyword evidence="4" id="KW-0256">Endoplasmic reticulum</keyword>
<dbReference type="GO" id="GO:0007399">
    <property type="term" value="P:nervous system development"/>
    <property type="evidence" value="ECO:0007669"/>
    <property type="project" value="UniProtKB-KW"/>
</dbReference>
<protein>
    <recommendedName>
        <fullName evidence="8">Trafficking protein particle complex subunit 6B</fullName>
    </recommendedName>
</protein>
<dbReference type="InterPro" id="IPR024096">
    <property type="entry name" value="NO_sig/Golgi_transp_ligand-bd"/>
</dbReference>
<evidence type="ECO:0000256" key="5">
    <source>
        <dbReference type="ARBA" id="ARBA00022902"/>
    </source>
</evidence>
<dbReference type="FunFam" id="3.30.1380.20:FF:000004">
    <property type="entry name" value="Trafficking protein particle complex subunit 6B"/>
    <property type="match status" value="1"/>
</dbReference>
<keyword evidence="10" id="KW-1185">Reference proteome</keyword>
<comment type="subcellular location">
    <subcellularLocation>
        <location evidence="2">Endoplasmic reticulum</location>
    </subcellularLocation>
    <subcellularLocation>
        <location evidence="1">Golgi apparatus</location>
        <location evidence="1">cis-Golgi network</location>
    </subcellularLocation>
</comment>
<name>A0AAW0WAA2_CHEQU</name>
<evidence type="ECO:0000256" key="1">
    <source>
        <dbReference type="ARBA" id="ARBA00004222"/>
    </source>
</evidence>
<accession>A0AAW0WAA2</accession>